<evidence type="ECO:0000259" key="1">
    <source>
        <dbReference type="Pfam" id="PF01902"/>
    </source>
</evidence>
<dbReference type="PANTHER" id="PTHR12196:SF2">
    <property type="entry name" value="DIPHTHINE--AMMONIA LIGASE"/>
    <property type="match status" value="1"/>
</dbReference>
<dbReference type="Proteomes" id="UP000298058">
    <property type="component" value="Unassembled WGS sequence"/>
</dbReference>
<dbReference type="OrthoDB" id="3572539at2"/>
<dbReference type="EMBL" id="RQHW01000032">
    <property type="protein sequence ID" value="TGN19348.1"/>
    <property type="molecule type" value="Genomic_DNA"/>
</dbReference>
<dbReference type="SUPFAM" id="SSF52402">
    <property type="entry name" value="Adenine nucleotide alpha hydrolases-like"/>
    <property type="match status" value="1"/>
</dbReference>
<dbReference type="GO" id="GO:0017178">
    <property type="term" value="F:diphthine-ammonia ligase activity"/>
    <property type="evidence" value="ECO:0007669"/>
    <property type="project" value="UniProtKB-EC"/>
</dbReference>
<evidence type="ECO:0000313" key="2">
    <source>
        <dbReference type="EMBL" id="TGN19348.1"/>
    </source>
</evidence>
<sequence length="242" mass="27747">MAENAVFNWSGGKDSSLALYHIQKDNRYKIHSLLTSVNSSADRISMHGVRNSLLEKQAESLGIPLDKILLPEHPNMQTYESIMKDKMDELSGKGIDHSVFGDIFLEDLKKYREDQLHKIGWKAVFPLWKRDTKELISEFIDLGFKAVLVCVNDRYLDVSFAGREIDRELLKDLPEGVDPCGENGEYHSFVYDGPIFKNRILFEQGETVYKTYPAPSSSNDDCFQPPSEEKQPGFYFKDLVLR</sequence>
<dbReference type="GO" id="GO:0017183">
    <property type="term" value="P:protein histidyl modification to diphthamide"/>
    <property type="evidence" value="ECO:0007669"/>
    <property type="project" value="TreeGrafter"/>
</dbReference>
<dbReference type="AlphaFoldDB" id="A0A4R9M3I0"/>
<feature type="domain" description="Diphthamide synthase" evidence="1">
    <location>
        <begin position="8"/>
        <end position="204"/>
    </location>
</feature>
<comment type="caution">
    <text evidence="2">The sequence shown here is derived from an EMBL/GenBank/DDBJ whole genome shotgun (WGS) entry which is preliminary data.</text>
</comment>
<protein>
    <submittedName>
        <fullName evidence="2">Diphthine--ammonia ligase</fullName>
        <ecNumber evidence="2">6.3.1.14</ecNumber>
    </submittedName>
</protein>
<dbReference type="PIRSF" id="PIRSF039123">
    <property type="entry name" value="Diphthamide_synthase"/>
    <property type="match status" value="1"/>
</dbReference>
<dbReference type="InterPro" id="IPR030662">
    <property type="entry name" value="DPH6/MJ0570"/>
</dbReference>
<dbReference type="InterPro" id="IPR002761">
    <property type="entry name" value="Diphthami_syn_dom"/>
</dbReference>
<dbReference type="Pfam" id="PF01902">
    <property type="entry name" value="Diphthami_syn_2"/>
    <property type="match status" value="1"/>
</dbReference>
<proteinExistence type="predicted"/>
<dbReference type="EC" id="6.3.1.14" evidence="2"/>
<dbReference type="NCBIfam" id="TIGR00290">
    <property type="entry name" value="MJ0570_dom"/>
    <property type="match status" value="1"/>
</dbReference>
<evidence type="ECO:0000313" key="3">
    <source>
        <dbReference type="Proteomes" id="UP000298058"/>
    </source>
</evidence>
<keyword evidence="2" id="KW-0436">Ligase</keyword>
<keyword evidence="3" id="KW-1185">Reference proteome</keyword>
<organism evidence="2 3">
    <name type="scientific">Leptospira idonii</name>
    <dbReference type="NCBI Taxonomy" id="1193500"/>
    <lineage>
        <taxon>Bacteria</taxon>
        <taxon>Pseudomonadati</taxon>
        <taxon>Spirochaetota</taxon>
        <taxon>Spirochaetia</taxon>
        <taxon>Leptospirales</taxon>
        <taxon>Leptospiraceae</taxon>
        <taxon>Leptospira</taxon>
    </lineage>
</organism>
<name>A0A4R9M3I0_9LEPT</name>
<accession>A0A4R9M3I0</accession>
<dbReference type="Gene3D" id="3.40.50.620">
    <property type="entry name" value="HUPs"/>
    <property type="match status" value="1"/>
</dbReference>
<dbReference type="PANTHER" id="PTHR12196">
    <property type="entry name" value="DOMAIN OF UNKNOWN FUNCTION 71 DUF71 -CONTAINING PROTEIN"/>
    <property type="match status" value="1"/>
</dbReference>
<gene>
    <name evidence="2" type="ORF">EHS15_09470</name>
</gene>
<dbReference type="InterPro" id="IPR014729">
    <property type="entry name" value="Rossmann-like_a/b/a_fold"/>
</dbReference>
<reference evidence="2" key="1">
    <citation type="journal article" date="2019" name="PLoS Negl. Trop. Dis.">
        <title>Revisiting the worldwide diversity of Leptospira species in the environment.</title>
        <authorList>
            <person name="Vincent A.T."/>
            <person name="Schiettekatte O."/>
            <person name="Bourhy P."/>
            <person name="Veyrier F.J."/>
            <person name="Picardeau M."/>
        </authorList>
    </citation>
    <scope>NUCLEOTIDE SEQUENCE [LARGE SCALE GENOMIC DNA]</scope>
    <source>
        <strain evidence="2">201300427</strain>
    </source>
</reference>
<dbReference type="CDD" id="cd01994">
    <property type="entry name" value="AANH_PF0828-like"/>
    <property type="match status" value="1"/>
</dbReference>
<dbReference type="Gene3D" id="3.90.1490.10">
    <property type="entry name" value="putative n-type atp pyrophosphatase, domain 2"/>
    <property type="match status" value="1"/>
</dbReference>